<keyword evidence="7 9" id="KW-0378">Hydrolase</keyword>
<feature type="binding site" evidence="9">
    <location>
        <position position="141"/>
    </location>
    <ligand>
        <name>Zn(2+)</name>
        <dbReference type="ChEBI" id="CHEBI:29105"/>
        <note>catalytic</note>
    </ligand>
</feature>
<dbReference type="Pfam" id="PF02130">
    <property type="entry name" value="YbeY"/>
    <property type="match status" value="1"/>
</dbReference>
<reference evidence="10 11" key="1">
    <citation type="submission" date="2021-10" db="EMBL/GenBank/DDBJ databases">
        <title>Anaerobic single-cell dispensing facilitates the cultivation of human gut bacteria.</title>
        <authorList>
            <person name="Afrizal A."/>
        </authorList>
    </citation>
    <scope>NUCLEOTIDE SEQUENCE [LARGE SCALE GENOMIC DNA]</scope>
    <source>
        <strain evidence="10 11">CLA-AA-H244</strain>
    </source>
</reference>
<comment type="function">
    <text evidence="9">Single strand-specific metallo-endoribonuclease involved in late-stage 70S ribosome quality control and in maturation of the 3' terminus of the 16S rRNA.</text>
</comment>
<dbReference type="PANTHER" id="PTHR46986">
    <property type="entry name" value="ENDORIBONUCLEASE YBEY, CHLOROPLASTIC"/>
    <property type="match status" value="1"/>
</dbReference>
<dbReference type="GO" id="GO:0005737">
    <property type="term" value="C:cytoplasm"/>
    <property type="evidence" value="ECO:0007669"/>
    <property type="project" value="UniProtKB-SubCell"/>
</dbReference>
<dbReference type="GO" id="GO:0004222">
    <property type="term" value="F:metalloendopeptidase activity"/>
    <property type="evidence" value="ECO:0007669"/>
    <property type="project" value="InterPro"/>
</dbReference>
<evidence type="ECO:0000256" key="5">
    <source>
        <dbReference type="ARBA" id="ARBA00022723"/>
    </source>
</evidence>
<comment type="subcellular location">
    <subcellularLocation>
        <location evidence="9">Cytoplasm</location>
    </subcellularLocation>
</comment>
<evidence type="ECO:0000313" key="11">
    <source>
        <dbReference type="Proteomes" id="UP001199355"/>
    </source>
</evidence>
<evidence type="ECO:0000256" key="6">
    <source>
        <dbReference type="ARBA" id="ARBA00022759"/>
    </source>
</evidence>
<evidence type="ECO:0000256" key="1">
    <source>
        <dbReference type="ARBA" id="ARBA00010875"/>
    </source>
</evidence>
<evidence type="ECO:0000256" key="4">
    <source>
        <dbReference type="ARBA" id="ARBA00022722"/>
    </source>
</evidence>
<name>A0AAE3AV21_9FIRM</name>
<evidence type="ECO:0000256" key="7">
    <source>
        <dbReference type="ARBA" id="ARBA00022801"/>
    </source>
</evidence>
<dbReference type="GO" id="GO:0006364">
    <property type="term" value="P:rRNA processing"/>
    <property type="evidence" value="ECO:0007669"/>
    <property type="project" value="UniProtKB-UniRule"/>
</dbReference>
<dbReference type="InterPro" id="IPR023091">
    <property type="entry name" value="MetalPrtase_cat_dom_sf_prd"/>
</dbReference>
<dbReference type="NCBIfam" id="TIGR00043">
    <property type="entry name" value="rRNA maturation RNase YbeY"/>
    <property type="match status" value="1"/>
</dbReference>
<evidence type="ECO:0000256" key="2">
    <source>
        <dbReference type="ARBA" id="ARBA00022517"/>
    </source>
</evidence>
<keyword evidence="4 9" id="KW-0540">Nuclease</keyword>
<dbReference type="EMBL" id="JAJEQF010000002">
    <property type="protein sequence ID" value="MCC2166449.1"/>
    <property type="molecule type" value="Genomic_DNA"/>
</dbReference>
<gene>
    <name evidence="9 10" type="primary">ybeY</name>
    <name evidence="10" type="ORF">LKD45_01835</name>
</gene>
<proteinExistence type="inferred from homology"/>
<dbReference type="RefSeq" id="WP_021916430.1">
    <property type="nucleotide sequence ID" value="NZ_JAJEQF010000002.1"/>
</dbReference>
<comment type="cofactor">
    <cofactor evidence="9">
        <name>Zn(2+)</name>
        <dbReference type="ChEBI" id="CHEBI:29105"/>
    </cofactor>
    <text evidence="9">Binds 1 zinc ion.</text>
</comment>
<keyword evidence="2 9" id="KW-0690">Ribosome biogenesis</keyword>
<organism evidence="10 11">
    <name type="scientific">Gallintestinimicrobium propionicum</name>
    <dbReference type="NCBI Taxonomy" id="2981770"/>
    <lineage>
        <taxon>Bacteria</taxon>
        <taxon>Bacillati</taxon>
        <taxon>Bacillota</taxon>
        <taxon>Clostridia</taxon>
        <taxon>Lachnospirales</taxon>
        <taxon>Lachnospiraceae</taxon>
        <taxon>Gallintestinimicrobium</taxon>
    </lineage>
</organism>
<dbReference type="EC" id="3.1.-.-" evidence="9"/>
<evidence type="ECO:0000313" key="10">
    <source>
        <dbReference type="EMBL" id="MCC2166449.1"/>
    </source>
</evidence>
<dbReference type="Gene3D" id="3.40.390.30">
    <property type="entry name" value="Metalloproteases ('zincins'), catalytic domain"/>
    <property type="match status" value="1"/>
</dbReference>
<feature type="binding site" evidence="9">
    <location>
        <position position="135"/>
    </location>
    <ligand>
        <name>Zn(2+)</name>
        <dbReference type="ChEBI" id="CHEBI:29105"/>
        <note>catalytic</note>
    </ligand>
</feature>
<dbReference type="PANTHER" id="PTHR46986:SF1">
    <property type="entry name" value="ENDORIBONUCLEASE YBEY, CHLOROPLASTIC"/>
    <property type="match status" value="1"/>
</dbReference>
<dbReference type="AlphaFoldDB" id="A0AAE3AV21"/>
<keyword evidence="9" id="KW-0963">Cytoplasm</keyword>
<accession>A0AAE3AV21</accession>
<comment type="similarity">
    <text evidence="1 9">Belongs to the endoribonuclease YbeY family.</text>
</comment>
<protein>
    <recommendedName>
        <fullName evidence="9">Endoribonuclease YbeY</fullName>
        <ecNumber evidence="9">3.1.-.-</ecNumber>
    </recommendedName>
</protein>
<keyword evidence="5 9" id="KW-0479">Metal-binding</keyword>
<evidence type="ECO:0000256" key="3">
    <source>
        <dbReference type="ARBA" id="ARBA00022552"/>
    </source>
</evidence>
<evidence type="ECO:0000256" key="8">
    <source>
        <dbReference type="ARBA" id="ARBA00022833"/>
    </source>
</evidence>
<dbReference type="SUPFAM" id="SSF55486">
    <property type="entry name" value="Metalloproteases ('zincins'), catalytic domain"/>
    <property type="match status" value="1"/>
</dbReference>
<keyword evidence="3 9" id="KW-0698">rRNA processing</keyword>
<keyword evidence="11" id="KW-1185">Reference proteome</keyword>
<evidence type="ECO:0000256" key="9">
    <source>
        <dbReference type="HAMAP-Rule" id="MF_00009"/>
    </source>
</evidence>
<keyword evidence="8 9" id="KW-0862">Zinc</keyword>
<dbReference type="InterPro" id="IPR002036">
    <property type="entry name" value="YbeY"/>
</dbReference>
<feature type="binding site" evidence="9">
    <location>
        <position position="131"/>
    </location>
    <ligand>
        <name>Zn(2+)</name>
        <dbReference type="ChEBI" id="CHEBI:29105"/>
        <note>catalytic</note>
    </ligand>
</feature>
<dbReference type="GO" id="GO:0008270">
    <property type="term" value="F:zinc ion binding"/>
    <property type="evidence" value="ECO:0007669"/>
    <property type="project" value="UniProtKB-UniRule"/>
</dbReference>
<dbReference type="Proteomes" id="UP001199355">
    <property type="component" value="Unassembled WGS sequence"/>
</dbReference>
<keyword evidence="6 9" id="KW-0255">Endonuclease</keyword>
<dbReference type="HAMAP" id="MF_00009">
    <property type="entry name" value="Endoribonucl_YbeY"/>
    <property type="match status" value="1"/>
</dbReference>
<comment type="caution">
    <text evidence="10">The sequence shown here is derived from an EMBL/GenBank/DDBJ whole genome shotgun (WGS) entry which is preliminary data.</text>
</comment>
<dbReference type="GO" id="GO:0004521">
    <property type="term" value="F:RNA endonuclease activity"/>
    <property type="evidence" value="ECO:0007669"/>
    <property type="project" value="UniProtKB-UniRule"/>
</dbReference>
<sequence length="170" mass="19411">MTIYVENETDFTFPFDTKELCSRVAEAVLDAEGCPYETEINVLITDNEGIRLYNKEYRNIDRETDVLSFPNIPFETEADFSIVEENCSDYFQPDSGELILGDIILSVDRICSQAESYGHSRKREFAFLVAHSMLHLCGYDHETPEEAAVMEQKQETILSALGLTRDCLDE</sequence>